<dbReference type="SUPFAM" id="SSF52540">
    <property type="entry name" value="P-loop containing nucleoside triphosphate hydrolases"/>
    <property type="match status" value="1"/>
</dbReference>
<dbReference type="SMART" id="SM00177">
    <property type="entry name" value="ARF"/>
    <property type="match status" value="1"/>
</dbReference>
<feature type="region of interest" description="Disordered" evidence="4">
    <location>
        <begin position="356"/>
        <end position="437"/>
    </location>
</feature>
<keyword evidence="2 3" id="KW-0342">GTP-binding</keyword>
<reference evidence="5 6" key="1">
    <citation type="journal article" date="2021" name="Cell">
        <title>Tracing the genetic footprints of vertebrate landing in non-teleost ray-finned fishes.</title>
        <authorList>
            <person name="Bi X."/>
            <person name="Wang K."/>
            <person name="Yang L."/>
            <person name="Pan H."/>
            <person name="Jiang H."/>
            <person name="Wei Q."/>
            <person name="Fang M."/>
            <person name="Yu H."/>
            <person name="Zhu C."/>
            <person name="Cai Y."/>
            <person name="He Y."/>
            <person name="Gan X."/>
            <person name="Zeng H."/>
            <person name="Yu D."/>
            <person name="Zhu Y."/>
            <person name="Jiang H."/>
            <person name="Qiu Q."/>
            <person name="Yang H."/>
            <person name="Zhang Y.E."/>
            <person name="Wang W."/>
            <person name="Zhu M."/>
            <person name="He S."/>
            <person name="Zhang G."/>
        </authorList>
    </citation>
    <scope>NUCLEOTIDE SEQUENCE [LARGE SCALE GENOMIC DNA]</scope>
    <source>
        <strain evidence="5">Bchr_013</strain>
    </source>
</reference>
<evidence type="ECO:0000313" key="6">
    <source>
        <dbReference type="Proteomes" id="UP000886611"/>
    </source>
</evidence>
<evidence type="ECO:0000256" key="2">
    <source>
        <dbReference type="ARBA" id="ARBA00023134"/>
    </source>
</evidence>
<dbReference type="SMART" id="SM00178">
    <property type="entry name" value="SAR"/>
    <property type="match status" value="1"/>
</dbReference>
<feature type="compositionally biased region" description="Polar residues" evidence="4">
    <location>
        <begin position="379"/>
        <end position="389"/>
    </location>
</feature>
<proteinExistence type="predicted"/>
<dbReference type="GO" id="GO:0005525">
    <property type="term" value="F:GTP binding"/>
    <property type="evidence" value="ECO:0007669"/>
    <property type="project" value="UniProtKB-KW"/>
</dbReference>
<feature type="binding site" evidence="3">
    <location>
        <begin position="185"/>
        <end position="188"/>
    </location>
    <ligand>
        <name>GTP</name>
        <dbReference type="ChEBI" id="CHEBI:37565"/>
    </ligand>
</feature>
<feature type="region of interest" description="Disordered" evidence="4">
    <location>
        <begin position="317"/>
        <end position="343"/>
    </location>
</feature>
<keyword evidence="6" id="KW-1185">Reference proteome</keyword>
<dbReference type="EMBL" id="JAATIS010000220">
    <property type="protein sequence ID" value="KAG2469143.1"/>
    <property type="molecule type" value="Genomic_DNA"/>
</dbReference>
<dbReference type="Pfam" id="PF11669">
    <property type="entry name" value="WBP-1"/>
    <property type="match status" value="1"/>
</dbReference>
<comment type="caution">
    <text evidence="5">The sequence shown here is derived from an EMBL/GenBank/DDBJ whole genome shotgun (WGS) entry which is preliminary data.</text>
</comment>
<protein>
    <submittedName>
        <fullName evidence="5">ARL3 protein</fullName>
    </submittedName>
</protein>
<feature type="region of interest" description="Disordered" evidence="4">
    <location>
        <begin position="449"/>
        <end position="491"/>
    </location>
</feature>
<dbReference type="Proteomes" id="UP000886611">
    <property type="component" value="Unassembled WGS sequence"/>
</dbReference>
<feature type="non-terminal residue" evidence="5">
    <location>
        <position position="491"/>
    </location>
</feature>
<sequence>MDRCFGNQKWFLYGITLKNHFGIFTFESEHRDSVINLCNPPLLTSNLSSSSASGRHQSVSGILLLEHCDKNRPFSPTSSSILFTDDRNQGVTLGSWGAAGLLSILRKLKSAPDQEVRILLLGLDNAGKTTLLKQLASEDISHITPTQIYVIDSADRKRFEETGQELAELLEEEKLSGVPVLIFANKQDLMTAAPASEIAEGLNLHIIRDRIWQIQACSAMTGEGVQAKEFCFGVNNEPYRCEMGYCCGFWLVWSVIIMLSCCCAYRHRRVKMRLQQEQRQREISLMAYQSASSTFISPPPINFRFWTNCKLPAYEEIAGHPPTPPPPYSETDGSPGPHADILLSPPSSVLLMVNSPAQTQEEEPTSCSQDITAPGNEEPNLNSPNSHSASLGEEVNDLEGALDRHVQEESAPESPGSEPLGVEGLEDPSTRRRHVTGDSGIEVCICHMDDNSGSEDDDGECCQARIPKTAEQGASKQTESVAKATERSHLV</sequence>
<dbReference type="InterPro" id="IPR021684">
    <property type="entry name" value="WBP1-like"/>
</dbReference>
<feature type="non-terminal residue" evidence="5">
    <location>
        <position position="1"/>
    </location>
</feature>
<name>A0A8X7XHZ9_POLSE</name>
<evidence type="ECO:0000256" key="4">
    <source>
        <dbReference type="SAM" id="MobiDB-lite"/>
    </source>
</evidence>
<dbReference type="PROSITE" id="PS51417">
    <property type="entry name" value="ARF"/>
    <property type="match status" value="1"/>
</dbReference>
<dbReference type="InterPro" id="IPR051994">
    <property type="entry name" value="WW_domain-binding"/>
</dbReference>
<dbReference type="PANTHER" id="PTHR16209:SF7">
    <property type="entry name" value="WW DOMAIN BINDING PROTEIN 1 ISOFORM X1"/>
    <property type="match status" value="1"/>
</dbReference>
<evidence type="ECO:0000256" key="3">
    <source>
        <dbReference type="PIRSR" id="PIRSR606689-1"/>
    </source>
</evidence>
<evidence type="ECO:0000256" key="1">
    <source>
        <dbReference type="ARBA" id="ARBA00022741"/>
    </source>
</evidence>
<dbReference type="PANTHER" id="PTHR16209">
    <property type="entry name" value="VESICULAR, OVEREXPRESSED IN CANCER, PROSURVIVAL PROTEIN 1"/>
    <property type="match status" value="1"/>
</dbReference>
<evidence type="ECO:0000313" key="5">
    <source>
        <dbReference type="EMBL" id="KAG2469143.1"/>
    </source>
</evidence>
<keyword evidence="1 3" id="KW-0547">Nucleotide-binding</keyword>
<dbReference type="Gene3D" id="3.40.50.300">
    <property type="entry name" value="P-loop containing nucleotide triphosphate hydrolases"/>
    <property type="match status" value="2"/>
</dbReference>
<gene>
    <name evidence="5" type="primary">Arl3</name>
    <name evidence="5" type="ORF">GTO96_0004116</name>
</gene>
<organism evidence="5 6">
    <name type="scientific">Polypterus senegalus</name>
    <name type="common">Senegal bichir</name>
    <dbReference type="NCBI Taxonomy" id="55291"/>
    <lineage>
        <taxon>Eukaryota</taxon>
        <taxon>Metazoa</taxon>
        <taxon>Chordata</taxon>
        <taxon>Craniata</taxon>
        <taxon>Vertebrata</taxon>
        <taxon>Euteleostomi</taxon>
        <taxon>Actinopterygii</taxon>
        <taxon>Polypteriformes</taxon>
        <taxon>Polypteridae</taxon>
        <taxon>Polypterus</taxon>
    </lineage>
</organism>
<dbReference type="InterPro" id="IPR027417">
    <property type="entry name" value="P-loop_NTPase"/>
</dbReference>
<dbReference type="GO" id="GO:0003924">
    <property type="term" value="F:GTPase activity"/>
    <property type="evidence" value="ECO:0007669"/>
    <property type="project" value="InterPro"/>
</dbReference>
<dbReference type="Pfam" id="PF00025">
    <property type="entry name" value="Arf"/>
    <property type="match status" value="2"/>
</dbReference>
<dbReference type="InterPro" id="IPR006689">
    <property type="entry name" value="Small_GTPase_ARF/SAR"/>
</dbReference>
<dbReference type="AlphaFoldDB" id="A0A8X7XHZ9"/>
<accession>A0A8X7XHZ9</accession>